<evidence type="ECO:0000256" key="7">
    <source>
        <dbReference type="ARBA" id="ARBA00023069"/>
    </source>
</evidence>
<evidence type="ECO:0000256" key="10">
    <source>
        <dbReference type="ARBA" id="ARBA00032180"/>
    </source>
</evidence>
<accession>A0A7L1G3G0</accession>
<keyword evidence="8" id="KW-0206">Cytoskeleton</keyword>
<dbReference type="Pfam" id="PF00612">
    <property type="entry name" value="IQ"/>
    <property type="match status" value="1"/>
</dbReference>
<reference evidence="13 14" key="1">
    <citation type="submission" date="2019-09" db="EMBL/GenBank/DDBJ databases">
        <title>Bird 10,000 Genomes (B10K) Project - Family phase.</title>
        <authorList>
            <person name="Zhang G."/>
        </authorList>
    </citation>
    <scope>NUCLEOTIDE SEQUENCE [LARGE SCALE GENOMIC DNA]</scope>
    <source>
        <strain evidence="13">B10K-DU-001-78</strain>
        <tissue evidence="13">Muscle</tissue>
    </source>
</reference>
<evidence type="ECO:0000256" key="8">
    <source>
        <dbReference type="ARBA" id="ARBA00023212"/>
    </source>
</evidence>
<dbReference type="OrthoDB" id="536093at2759"/>
<keyword evidence="5" id="KW-0963">Cytoplasm</keyword>
<name>A0A7L1G3G0_9PICI</name>
<evidence type="ECO:0000256" key="2">
    <source>
        <dbReference type="ARBA" id="ARBA00004611"/>
    </source>
</evidence>
<feature type="coiled-coil region" evidence="12">
    <location>
        <begin position="176"/>
        <end position="268"/>
    </location>
</feature>
<evidence type="ECO:0000256" key="6">
    <source>
        <dbReference type="ARBA" id="ARBA00022846"/>
    </source>
</evidence>
<evidence type="ECO:0000256" key="5">
    <source>
        <dbReference type="ARBA" id="ARBA00022490"/>
    </source>
</evidence>
<evidence type="ECO:0000313" key="14">
    <source>
        <dbReference type="Proteomes" id="UP000557230"/>
    </source>
</evidence>
<keyword evidence="9" id="KW-0966">Cell projection</keyword>
<dbReference type="InterPro" id="IPR000048">
    <property type="entry name" value="IQ_motif_EF-hand-BS"/>
</dbReference>
<proteinExistence type="inferred from homology"/>
<feature type="non-terminal residue" evidence="13">
    <location>
        <position position="1"/>
    </location>
</feature>
<dbReference type="SMART" id="SM00015">
    <property type="entry name" value="IQ"/>
    <property type="match status" value="1"/>
</dbReference>
<comment type="similarity">
    <text evidence="3">Belongs to the DRC10 family.</text>
</comment>
<dbReference type="EMBL" id="VXBD01001939">
    <property type="protein sequence ID" value="NXN08045.1"/>
    <property type="molecule type" value="Genomic_DNA"/>
</dbReference>
<evidence type="ECO:0000256" key="9">
    <source>
        <dbReference type="ARBA" id="ARBA00023273"/>
    </source>
</evidence>
<evidence type="ECO:0000313" key="13">
    <source>
        <dbReference type="EMBL" id="NXN08045.1"/>
    </source>
</evidence>
<comment type="subunit">
    <text evidence="11">Component of the nexin-dynein regulatory complex (N-DRC). Interacts with CFAP52.</text>
</comment>
<keyword evidence="14" id="KW-1185">Reference proteome</keyword>
<evidence type="ECO:0000256" key="11">
    <source>
        <dbReference type="ARBA" id="ARBA00046836"/>
    </source>
</evidence>
<dbReference type="InterPro" id="IPR042815">
    <property type="entry name" value="DRC10"/>
</dbReference>
<comment type="caution">
    <text evidence="13">The sequence shown here is derived from an EMBL/GenBank/DDBJ whole genome shotgun (WGS) entry which is preliminary data.</text>
</comment>
<dbReference type="PROSITE" id="PS50096">
    <property type="entry name" value="IQ"/>
    <property type="match status" value="1"/>
</dbReference>
<feature type="non-terminal residue" evidence="13">
    <location>
        <position position="406"/>
    </location>
</feature>
<comment type="subcellular location">
    <subcellularLocation>
        <location evidence="2">Cytoplasm</location>
        <location evidence="2">Cytoskeleton</location>
        <location evidence="2">Flagellum axoneme</location>
    </subcellularLocation>
</comment>
<evidence type="ECO:0000256" key="1">
    <source>
        <dbReference type="ARBA" id="ARBA00003029"/>
    </source>
</evidence>
<evidence type="ECO:0000256" key="4">
    <source>
        <dbReference type="ARBA" id="ARBA00021752"/>
    </source>
</evidence>
<organism evidence="13 14">
    <name type="scientific">Indicator maculatus</name>
    <name type="common">spotted honeyguide</name>
    <dbReference type="NCBI Taxonomy" id="545262"/>
    <lineage>
        <taxon>Eukaryota</taxon>
        <taxon>Metazoa</taxon>
        <taxon>Chordata</taxon>
        <taxon>Craniata</taxon>
        <taxon>Vertebrata</taxon>
        <taxon>Euteleostomi</taxon>
        <taxon>Archelosauria</taxon>
        <taxon>Archosauria</taxon>
        <taxon>Dinosauria</taxon>
        <taxon>Saurischia</taxon>
        <taxon>Theropoda</taxon>
        <taxon>Coelurosauria</taxon>
        <taxon>Aves</taxon>
        <taxon>Neognathae</taxon>
        <taxon>Neoaves</taxon>
        <taxon>Telluraves</taxon>
        <taxon>Coraciimorphae</taxon>
        <taxon>Piciformes</taxon>
        <taxon>Indicatoridae</taxon>
        <taxon>Indicator</taxon>
    </lineage>
</organism>
<dbReference type="PANTHER" id="PTHR31598:SF1">
    <property type="entry name" value="DYNEIN REGULATORY COMPLEX PROTEIN 10"/>
    <property type="match status" value="1"/>
</dbReference>
<gene>
    <name evidence="13" type="primary">Iqcd</name>
    <name evidence="13" type="ORF">INDMAC_R05296</name>
</gene>
<dbReference type="PANTHER" id="PTHR31598">
    <property type="entry name" value="IQ DOMAIN-CONTAINING PROTEIN D"/>
    <property type="match status" value="1"/>
</dbReference>
<keyword evidence="12" id="KW-0175">Coiled coil</keyword>
<dbReference type="CDD" id="cd23767">
    <property type="entry name" value="IQCD"/>
    <property type="match status" value="1"/>
</dbReference>
<keyword evidence="7" id="KW-0969">Cilium</keyword>
<evidence type="ECO:0000256" key="3">
    <source>
        <dbReference type="ARBA" id="ARBA00009071"/>
    </source>
</evidence>
<dbReference type="Proteomes" id="UP000557230">
    <property type="component" value="Unassembled WGS sequence"/>
</dbReference>
<comment type="function">
    <text evidence="1">Component of the nexin-dynein regulatory complex (N-DRC), a key regulator of ciliary/flagellar motility which maintains the alignment and integrity of the distal axoneme and regulates microtubule sliding in motile axonemes.</text>
</comment>
<sequence length="406" mass="46454">KGMTTPEKETSVSDETKMLDLCRLQPDSIETDRIISVLDETMARLEMSSLIPHIIGSLDRFADMLGPEITNCLIQHQKLSIEMGHLLGSPEEEASMRSEVQQGWLCQLEECLSCSVRDVLRLILVNPSLCQALKQETWARKSPAEGFLKAFGEFRNFMIERLLTHPVEEEEKIRLMEDISLQIKESTEAITALQAELAAVSQAGEKEIHKKDQEIEDLKTSMQDLAKDSKAGIQQIKQEGDTQHENELQSSQARCARLQEDIEQLRAQLSALIPGHRASELDLKQRKHRVEMEIMNWMQKYKTDMAEKQTEYEEVAAAYSEEKGQLSLLMEKRVVLLQEYSQIEKERRLQQEKEKEALEELNTKTLAATCIQAFWRGYLVRSLFSFKKKTKKGKGKGKGKGKKAKK</sequence>
<dbReference type="AlphaFoldDB" id="A0A7L1G3G0"/>
<evidence type="ECO:0000256" key="12">
    <source>
        <dbReference type="SAM" id="Coils"/>
    </source>
</evidence>
<feature type="coiled-coil region" evidence="12">
    <location>
        <begin position="298"/>
        <end position="361"/>
    </location>
</feature>
<protein>
    <recommendedName>
        <fullName evidence="4">Dynein regulatory complex protein 10</fullName>
    </recommendedName>
    <alternativeName>
        <fullName evidence="10">IQ domain-containing protein D</fullName>
    </alternativeName>
</protein>
<keyword evidence="6" id="KW-0282">Flagellum</keyword>
<dbReference type="Gene3D" id="1.20.5.190">
    <property type="match status" value="1"/>
</dbReference>